<feature type="transmembrane region" description="Helical" evidence="6">
    <location>
        <begin position="129"/>
        <end position="149"/>
    </location>
</feature>
<reference evidence="8" key="2">
    <citation type="journal article" date="2022" name="Syst. Appl. Microbiol.">
        <title>Physiological and genomic characterisation of Luteimonas fraxinea sp. nov., a bacterial species associated with trees tolerant to ash dieback.</title>
        <authorList>
            <person name="Ulrich K."/>
            <person name="Becker R."/>
            <person name="Behrendt U."/>
            <person name="Kube M."/>
            <person name="Schneck V."/>
            <person name="Ulrich A."/>
        </authorList>
    </citation>
    <scope>NUCLEOTIDE SEQUENCE</scope>
    <source>
        <strain evidence="8">A1P009</strain>
    </source>
</reference>
<gene>
    <name evidence="8" type="ORF">LTT95_12675</name>
</gene>
<dbReference type="InterPro" id="IPR051791">
    <property type="entry name" value="Pra-immunoreactive"/>
</dbReference>
<accession>A0ABS8UE71</accession>
<comment type="subcellular location">
    <subcellularLocation>
        <location evidence="1">Cell membrane</location>
        <topology evidence="1">Multi-pass membrane protein</topology>
    </subcellularLocation>
</comment>
<reference evidence="8" key="1">
    <citation type="submission" date="2021-12" db="EMBL/GenBank/DDBJ databases">
        <authorList>
            <person name="Ulrich A."/>
        </authorList>
    </citation>
    <scope>NUCLEOTIDE SEQUENCE</scope>
    <source>
        <strain evidence="8">A1P009</strain>
    </source>
</reference>
<keyword evidence="3 6" id="KW-0812">Transmembrane</keyword>
<evidence type="ECO:0000256" key="5">
    <source>
        <dbReference type="ARBA" id="ARBA00023136"/>
    </source>
</evidence>
<name>A0ABS8UE71_9GAMM</name>
<evidence type="ECO:0000313" key="9">
    <source>
        <dbReference type="Proteomes" id="UP001430360"/>
    </source>
</evidence>
<sequence>MHDSNPYAAPSAPLQLHDVEVMADRLTRLGASLIDSAIIWVVMVPLMWFGGYLPAVIESAQRGEQLHIGLILLWIPIGTAVFAAVHWWPLKTGGQTWGKRIVGIQIVTLDGQQVAPLRVILARHLPVRAVSGIPFVGAFLMMINICMIFRQDRRCGHDFVAGTRVVRAR</sequence>
<dbReference type="Proteomes" id="UP001430360">
    <property type="component" value="Unassembled WGS sequence"/>
</dbReference>
<evidence type="ECO:0000256" key="6">
    <source>
        <dbReference type="SAM" id="Phobius"/>
    </source>
</evidence>
<dbReference type="Pfam" id="PF06271">
    <property type="entry name" value="RDD"/>
    <property type="match status" value="1"/>
</dbReference>
<evidence type="ECO:0000256" key="4">
    <source>
        <dbReference type="ARBA" id="ARBA00022989"/>
    </source>
</evidence>
<dbReference type="RefSeq" id="WP_232136922.1">
    <property type="nucleotide sequence ID" value="NZ_CP089507.1"/>
</dbReference>
<dbReference type="InterPro" id="IPR010432">
    <property type="entry name" value="RDD"/>
</dbReference>
<feature type="transmembrane region" description="Helical" evidence="6">
    <location>
        <begin position="37"/>
        <end position="56"/>
    </location>
</feature>
<keyword evidence="4 6" id="KW-1133">Transmembrane helix</keyword>
<feature type="domain" description="RDD" evidence="7">
    <location>
        <begin position="23"/>
        <end position="162"/>
    </location>
</feature>
<evidence type="ECO:0000313" key="8">
    <source>
        <dbReference type="EMBL" id="MCD9097793.1"/>
    </source>
</evidence>
<feature type="transmembrane region" description="Helical" evidence="6">
    <location>
        <begin position="68"/>
        <end position="88"/>
    </location>
</feature>
<proteinExistence type="predicted"/>
<keyword evidence="2" id="KW-1003">Cell membrane</keyword>
<organism evidence="8 9">
    <name type="scientific">Luteimonas fraxinea</name>
    <dbReference type="NCBI Taxonomy" id="2901869"/>
    <lineage>
        <taxon>Bacteria</taxon>
        <taxon>Pseudomonadati</taxon>
        <taxon>Pseudomonadota</taxon>
        <taxon>Gammaproteobacteria</taxon>
        <taxon>Lysobacterales</taxon>
        <taxon>Lysobacteraceae</taxon>
        <taxon>Luteimonas</taxon>
    </lineage>
</organism>
<evidence type="ECO:0000256" key="3">
    <source>
        <dbReference type="ARBA" id="ARBA00022692"/>
    </source>
</evidence>
<evidence type="ECO:0000259" key="7">
    <source>
        <dbReference type="Pfam" id="PF06271"/>
    </source>
</evidence>
<dbReference type="EMBL" id="JAJQKU010000004">
    <property type="protein sequence ID" value="MCD9097793.1"/>
    <property type="molecule type" value="Genomic_DNA"/>
</dbReference>
<keyword evidence="5 6" id="KW-0472">Membrane</keyword>
<evidence type="ECO:0000256" key="2">
    <source>
        <dbReference type="ARBA" id="ARBA00022475"/>
    </source>
</evidence>
<protein>
    <submittedName>
        <fullName evidence="8">RDD family protein</fullName>
    </submittedName>
</protein>
<evidence type="ECO:0000256" key="1">
    <source>
        <dbReference type="ARBA" id="ARBA00004651"/>
    </source>
</evidence>
<dbReference type="PANTHER" id="PTHR36115">
    <property type="entry name" value="PROLINE-RICH ANTIGEN HOMOLOG-RELATED"/>
    <property type="match status" value="1"/>
</dbReference>
<keyword evidence="9" id="KW-1185">Reference proteome</keyword>
<comment type="caution">
    <text evidence="8">The sequence shown here is derived from an EMBL/GenBank/DDBJ whole genome shotgun (WGS) entry which is preliminary data.</text>
</comment>